<feature type="transmembrane region" description="Helical" evidence="2">
    <location>
        <begin position="50"/>
        <end position="70"/>
    </location>
</feature>
<keyword evidence="2" id="KW-0812">Transmembrane</keyword>
<dbReference type="HOGENOM" id="CLU_049287_0_0_0"/>
<dbReference type="AlphaFoldDB" id="A0A0A7KKB7"/>
<gene>
    <name evidence="3" type="ORF">QR90_07485</name>
</gene>
<proteinExistence type="predicted"/>
<dbReference type="Proteomes" id="UP000030634">
    <property type="component" value="Chromosome"/>
</dbReference>
<organism evidence="3 4">
    <name type="scientific">Deinococcus radiopugnans</name>
    <dbReference type="NCBI Taxonomy" id="57497"/>
    <lineage>
        <taxon>Bacteria</taxon>
        <taxon>Thermotogati</taxon>
        <taxon>Deinococcota</taxon>
        <taxon>Deinococci</taxon>
        <taxon>Deinococcales</taxon>
        <taxon>Deinococcaceae</taxon>
        <taxon>Deinococcus</taxon>
    </lineage>
</organism>
<name>A0A0A7KKB7_9DEIO</name>
<keyword evidence="2" id="KW-1133">Transmembrane helix</keyword>
<dbReference type="STRING" id="1182571.QR90_07485"/>
<feature type="transmembrane region" description="Helical" evidence="2">
    <location>
        <begin position="218"/>
        <end position="248"/>
    </location>
</feature>
<feature type="region of interest" description="Disordered" evidence="1">
    <location>
        <begin position="1"/>
        <end position="23"/>
    </location>
</feature>
<dbReference type="RefSeq" id="WP_039683524.1">
    <property type="nucleotide sequence ID" value="NZ_CP010028.1"/>
</dbReference>
<keyword evidence="2" id="KW-0472">Membrane</keyword>
<evidence type="ECO:0000256" key="1">
    <source>
        <dbReference type="SAM" id="MobiDB-lite"/>
    </source>
</evidence>
<feature type="transmembrane region" description="Helical" evidence="2">
    <location>
        <begin position="98"/>
        <end position="116"/>
    </location>
</feature>
<evidence type="ECO:0000256" key="2">
    <source>
        <dbReference type="SAM" id="Phobius"/>
    </source>
</evidence>
<feature type="transmembrane region" description="Helical" evidence="2">
    <location>
        <begin position="122"/>
        <end position="141"/>
    </location>
</feature>
<feature type="transmembrane region" description="Helical" evidence="2">
    <location>
        <begin position="269"/>
        <end position="293"/>
    </location>
</feature>
<reference evidence="4" key="1">
    <citation type="submission" date="2014-11" db="EMBL/GenBank/DDBJ databases">
        <title>Hymenobacter sp. DG25B genome submission.</title>
        <authorList>
            <person name="Jung H.-Y."/>
            <person name="Kim M.K."/>
            <person name="Srinivasan S."/>
            <person name="Lim S."/>
        </authorList>
    </citation>
    <scope>NUCLEOTIDE SEQUENCE [LARGE SCALE GENOMIC DNA]</scope>
    <source>
        <strain evidence="4">DY59</strain>
    </source>
</reference>
<evidence type="ECO:0000313" key="3">
    <source>
        <dbReference type="EMBL" id="AIZ44988.1"/>
    </source>
</evidence>
<evidence type="ECO:0008006" key="5">
    <source>
        <dbReference type="Google" id="ProtNLM"/>
    </source>
</evidence>
<dbReference type="Pfam" id="PF05987">
    <property type="entry name" value="DUF898"/>
    <property type="match status" value="1"/>
</dbReference>
<accession>A0A0A7KKB7</accession>
<evidence type="ECO:0000313" key="4">
    <source>
        <dbReference type="Proteomes" id="UP000030634"/>
    </source>
</evidence>
<dbReference type="EMBL" id="CP010028">
    <property type="protein sequence ID" value="AIZ44988.1"/>
    <property type="molecule type" value="Genomic_DNA"/>
</dbReference>
<protein>
    <recommendedName>
        <fullName evidence="5">DUF898 domain-containing protein</fullName>
    </recommendedName>
</protein>
<dbReference type="InterPro" id="IPR010295">
    <property type="entry name" value="DUF898"/>
</dbReference>
<sequence>MTDPAATSADTPPLGRHGQPRHPDTVQAQALPATVTEYPVAFTGTAGEYFRLWIVNVALTFVTLGLYLPWARVRNRQYFFGHTWVDGQNFEYRANPAALLRGYLIVAALFVAYAVSGQFDSTQWVAVVLALIYAAAYPLLVRQSMRFQAVNTVHRGLRFRFHGTTGGAYVAYMLANVVAGLSAGLALPWAWFMQRRYQVDGLAFGSARAGFRGDVGPFYLIGLTALGLSLAGGLLIGVPLVALIFFVVRGASGNLDPSALDALGLASSVTFLAALIVGYVGVLLLYVVAWQYIRGATMAYVLNNVELGGVVRTRATFSPWRLVWITVTNAAARVLTLGLASPWAAVRQTRYILGGVTVRAIAPLDDFAAGVGGETSAFGEAATELLDIQVGF</sequence>
<dbReference type="KEGG" id="dsw:QR90_07485"/>
<feature type="transmembrane region" description="Helical" evidence="2">
    <location>
        <begin position="169"/>
        <end position="192"/>
    </location>
</feature>